<feature type="DNA-binding region" description="H-T-H motif" evidence="2">
    <location>
        <begin position="29"/>
        <end position="48"/>
    </location>
</feature>
<feature type="domain" description="HTH tetR-type" evidence="3">
    <location>
        <begin position="6"/>
        <end position="66"/>
    </location>
</feature>
<sequence>MAVKSEQTRRLVADVALRMFREVGFAKTTMRAIAAEAGISVGNAYYYFASKDDLVQELYLQIQQEHAAKAAEAMAHSSDLGGRLKAVLHTGLDVMGPYHRFGGDFLATAIRPSSPANPFTADSAAAREASQAIFRSALDGARPQAPAKLRPALPELLWLAYMGLTLFWVYDGSEEQRRSRKLVDGAVPLMARVLSMARLPGAGKLVDEALSLRRTIND</sequence>
<dbReference type="GO" id="GO:0000976">
    <property type="term" value="F:transcription cis-regulatory region binding"/>
    <property type="evidence" value="ECO:0007669"/>
    <property type="project" value="TreeGrafter"/>
</dbReference>
<dbReference type="SUPFAM" id="SSF46689">
    <property type="entry name" value="Homeodomain-like"/>
    <property type="match status" value="1"/>
</dbReference>
<accession>A0A3B0FNW8</accession>
<reference evidence="5" key="2">
    <citation type="submission" date="2018-10" db="EMBL/GenBank/DDBJ databases">
        <authorList>
            <person name="Wang Y."/>
            <person name="Wang J."/>
            <person name="Yang X."/>
            <person name="Wang Z."/>
            <person name="Huang Y."/>
        </authorList>
    </citation>
    <scope>NUCLEOTIDE SEQUENCE [LARGE SCALE GENOMIC DNA]</scope>
    <source>
        <strain evidence="5">J015</strain>
    </source>
</reference>
<dbReference type="PROSITE" id="PS50977">
    <property type="entry name" value="HTH_TETR_2"/>
    <property type="match status" value="1"/>
</dbReference>
<dbReference type="Pfam" id="PF17931">
    <property type="entry name" value="TetR_C_23"/>
    <property type="match status" value="1"/>
</dbReference>
<dbReference type="InterPro" id="IPR050109">
    <property type="entry name" value="HTH-type_TetR-like_transc_reg"/>
</dbReference>
<dbReference type="InterPro" id="IPR001647">
    <property type="entry name" value="HTH_TetR"/>
</dbReference>
<evidence type="ECO:0000256" key="2">
    <source>
        <dbReference type="PROSITE-ProRule" id="PRU00335"/>
    </source>
</evidence>
<evidence type="ECO:0000313" key="4">
    <source>
        <dbReference type="EMBL" id="RKO24563.1"/>
    </source>
</evidence>
<dbReference type="InterPro" id="IPR023772">
    <property type="entry name" value="DNA-bd_HTH_TetR-type_CS"/>
</dbReference>
<gene>
    <name evidence="4" type="ORF">D7Z96_09050</name>
</gene>
<dbReference type="InterPro" id="IPR036271">
    <property type="entry name" value="Tet_transcr_reg_TetR-rel_C_sf"/>
</dbReference>
<dbReference type="AlphaFoldDB" id="A0A3B0FNW8"/>
<evidence type="ECO:0000259" key="3">
    <source>
        <dbReference type="PROSITE" id="PS50977"/>
    </source>
</evidence>
<protein>
    <submittedName>
        <fullName evidence="4">TetR/AcrR family transcriptional regulator</fullName>
    </submittedName>
</protein>
<evidence type="ECO:0000313" key="5">
    <source>
        <dbReference type="Proteomes" id="UP000273159"/>
    </source>
</evidence>
<dbReference type="Gene3D" id="1.10.357.10">
    <property type="entry name" value="Tetracycline Repressor, domain 2"/>
    <property type="match status" value="1"/>
</dbReference>
<dbReference type="Proteomes" id="UP000273159">
    <property type="component" value="Unassembled WGS sequence"/>
</dbReference>
<dbReference type="PROSITE" id="PS01081">
    <property type="entry name" value="HTH_TETR_1"/>
    <property type="match status" value="1"/>
</dbReference>
<dbReference type="Pfam" id="PF00440">
    <property type="entry name" value="TetR_N"/>
    <property type="match status" value="1"/>
</dbReference>
<dbReference type="PANTHER" id="PTHR30055">
    <property type="entry name" value="HTH-TYPE TRANSCRIPTIONAL REGULATOR RUTR"/>
    <property type="match status" value="1"/>
</dbReference>
<reference evidence="4 5" key="1">
    <citation type="submission" date="2018-10" db="EMBL/GenBank/DDBJ databases">
        <title>Genome-guide identification and characterization of bacteria that degrade polycyclic aromatic hydrocarbons and resist hexavalent chromium simultaneously.</title>
        <authorList>
            <person name="Feng H."/>
        </authorList>
    </citation>
    <scope>NUCLEOTIDE SEQUENCE [LARGE SCALE GENOMIC DNA]</scope>
    <source>
        <strain evidence="4 5">J015</strain>
    </source>
</reference>
<dbReference type="SUPFAM" id="SSF48498">
    <property type="entry name" value="Tetracyclin repressor-like, C-terminal domain"/>
    <property type="match status" value="1"/>
</dbReference>
<keyword evidence="1 2" id="KW-0238">DNA-binding</keyword>
<proteinExistence type="predicted"/>
<comment type="caution">
    <text evidence="4">The sequence shown here is derived from an EMBL/GenBank/DDBJ whole genome shotgun (WGS) entry which is preliminary data.</text>
</comment>
<name>A0A3B0FNW8_PSEPS</name>
<dbReference type="PRINTS" id="PR00455">
    <property type="entry name" value="HTHTETR"/>
</dbReference>
<dbReference type="RefSeq" id="WP_120692272.1">
    <property type="nucleotide sequence ID" value="NZ_RBNH01000006.1"/>
</dbReference>
<dbReference type="InterPro" id="IPR009057">
    <property type="entry name" value="Homeodomain-like_sf"/>
</dbReference>
<dbReference type="EMBL" id="RBNH01000006">
    <property type="protein sequence ID" value="RKO24563.1"/>
    <property type="molecule type" value="Genomic_DNA"/>
</dbReference>
<dbReference type="InterPro" id="IPR041673">
    <property type="entry name" value="TetR_C_23"/>
</dbReference>
<dbReference type="PANTHER" id="PTHR30055:SF146">
    <property type="entry name" value="HTH-TYPE TRANSCRIPTIONAL DUAL REGULATOR CECR"/>
    <property type="match status" value="1"/>
</dbReference>
<dbReference type="GO" id="GO:0003700">
    <property type="term" value="F:DNA-binding transcription factor activity"/>
    <property type="evidence" value="ECO:0007669"/>
    <property type="project" value="TreeGrafter"/>
</dbReference>
<organism evidence="4 5">
    <name type="scientific">Pseudarthrobacter phenanthrenivorans</name>
    <name type="common">Arthrobacter phenanthrenivorans</name>
    <dbReference type="NCBI Taxonomy" id="361575"/>
    <lineage>
        <taxon>Bacteria</taxon>
        <taxon>Bacillati</taxon>
        <taxon>Actinomycetota</taxon>
        <taxon>Actinomycetes</taxon>
        <taxon>Micrococcales</taxon>
        <taxon>Micrococcaceae</taxon>
        <taxon>Pseudarthrobacter</taxon>
    </lineage>
</organism>
<evidence type="ECO:0000256" key="1">
    <source>
        <dbReference type="ARBA" id="ARBA00023125"/>
    </source>
</evidence>